<name>A0A381UBX3_9ZZZZ</name>
<evidence type="ECO:0000313" key="4">
    <source>
        <dbReference type="EMBL" id="SVA25098.1"/>
    </source>
</evidence>
<evidence type="ECO:0008006" key="5">
    <source>
        <dbReference type="Google" id="ProtNLM"/>
    </source>
</evidence>
<dbReference type="PANTHER" id="PTHR43649:SF34">
    <property type="entry name" value="ABC TRANSPORTER PERIPLASMIC-BINDING PROTEIN YCJN-RELATED"/>
    <property type="match status" value="1"/>
</dbReference>
<accession>A0A381UBX3</accession>
<reference evidence="4" key="1">
    <citation type="submission" date="2018-05" db="EMBL/GenBank/DDBJ databases">
        <authorList>
            <person name="Lanie J.A."/>
            <person name="Ng W.-L."/>
            <person name="Kazmierczak K.M."/>
            <person name="Andrzejewski T.M."/>
            <person name="Davidsen T.M."/>
            <person name="Wayne K.J."/>
            <person name="Tettelin H."/>
            <person name="Glass J.I."/>
            <person name="Rusch D."/>
            <person name="Podicherti R."/>
            <person name="Tsui H.-C.T."/>
            <person name="Winkler M.E."/>
        </authorList>
    </citation>
    <scope>NUCLEOTIDE SEQUENCE</scope>
</reference>
<organism evidence="4">
    <name type="scientific">marine metagenome</name>
    <dbReference type="NCBI Taxonomy" id="408172"/>
    <lineage>
        <taxon>unclassified sequences</taxon>
        <taxon>metagenomes</taxon>
        <taxon>ecological metagenomes</taxon>
    </lineage>
</organism>
<dbReference type="AlphaFoldDB" id="A0A381UBX3"/>
<gene>
    <name evidence="4" type="ORF">METZ01_LOCUS77952</name>
</gene>
<dbReference type="EMBL" id="UINC01006039">
    <property type="protein sequence ID" value="SVA25098.1"/>
    <property type="molecule type" value="Genomic_DNA"/>
</dbReference>
<dbReference type="Pfam" id="PF01547">
    <property type="entry name" value="SBP_bac_1"/>
    <property type="match status" value="1"/>
</dbReference>
<dbReference type="InterPro" id="IPR050490">
    <property type="entry name" value="Bact_solute-bd_prot1"/>
</dbReference>
<evidence type="ECO:0000256" key="2">
    <source>
        <dbReference type="ARBA" id="ARBA00022448"/>
    </source>
</evidence>
<evidence type="ECO:0000256" key="3">
    <source>
        <dbReference type="ARBA" id="ARBA00022729"/>
    </source>
</evidence>
<dbReference type="SUPFAM" id="SSF53850">
    <property type="entry name" value="Periplasmic binding protein-like II"/>
    <property type="match status" value="1"/>
</dbReference>
<sequence length="429" mass="46604">MTNNLKTLILLMASMFLFAVSGIAGTKACNIDPPKSAVEVNVIGWSFEIMDFYADEMKKCGEVKNIDVNVQLQDFQATKEAFRLANAGGGDSPFDIMHVANTGITEFGLIGWFLPLNDLIDKYRDEYNLDDISATGWEGATIDGKIYGIPATANTLHLAYRSDLFKKYGLKVPKSYDEVIEVCKVLQKEPSIDVPFTLDLSAGWAWEIEFLAFIRSYGSDYLNADKTPSFNNSNGVAAATKMKEVVDACMGPPGLAIGYEAAEIAMNTGAQAMVHIWASNTVSMFDPKQSDFADVIKFAPAAAPKPGSKLGGSAWHDFYTIPARTTKDHDLLFRILMESLDHDSQFGAADMGIVTRTSIKKGLPNLPAAKETIANGIGIYEPNQAVQLAQAALGNWMPFIGTGEMTPKAALDAAAKEYIKEAKAQGFLN</sequence>
<comment type="similarity">
    <text evidence="1">Belongs to the bacterial solute-binding protein 1 family.</text>
</comment>
<dbReference type="PANTHER" id="PTHR43649">
    <property type="entry name" value="ARABINOSE-BINDING PROTEIN-RELATED"/>
    <property type="match status" value="1"/>
</dbReference>
<keyword evidence="2" id="KW-0813">Transport</keyword>
<dbReference type="Gene3D" id="3.40.190.10">
    <property type="entry name" value="Periplasmic binding protein-like II"/>
    <property type="match status" value="2"/>
</dbReference>
<keyword evidence="3" id="KW-0732">Signal</keyword>
<dbReference type="InterPro" id="IPR006059">
    <property type="entry name" value="SBP"/>
</dbReference>
<protein>
    <recommendedName>
        <fullName evidence="5">Extracellular solute-binding protein</fullName>
    </recommendedName>
</protein>
<evidence type="ECO:0000256" key="1">
    <source>
        <dbReference type="ARBA" id="ARBA00008520"/>
    </source>
</evidence>
<proteinExistence type="inferred from homology"/>